<reference evidence="6 7" key="1">
    <citation type="submission" date="2019-09" db="EMBL/GenBank/DDBJ databases">
        <authorList>
            <person name="Liu P."/>
        </authorList>
    </citation>
    <scope>NUCLEOTIDE SEQUENCE [LARGE SCALE GENOMIC DNA]</scope>
    <source>
        <strain evidence="6 7">TRM68085</strain>
    </source>
</reference>
<dbReference type="InterPro" id="IPR009187">
    <property type="entry name" value="Prok_Ku"/>
</dbReference>
<keyword evidence="3" id="KW-0227">DNA damage</keyword>
<dbReference type="InterPro" id="IPR016194">
    <property type="entry name" value="SPOC-like_C_dom_sf"/>
</dbReference>
<dbReference type="CDD" id="cd00789">
    <property type="entry name" value="KU_like"/>
    <property type="match status" value="1"/>
</dbReference>
<accession>A0A5N5EB91</accession>
<dbReference type="PIRSF" id="PIRSF006493">
    <property type="entry name" value="Prok_Ku"/>
    <property type="match status" value="1"/>
</dbReference>
<keyword evidence="3" id="KW-0234">DNA repair</keyword>
<evidence type="ECO:0000256" key="2">
    <source>
        <dbReference type="ARBA" id="ARBA00023172"/>
    </source>
</evidence>
<feature type="region of interest" description="Disordered" evidence="4">
    <location>
        <begin position="253"/>
        <end position="325"/>
    </location>
</feature>
<feature type="domain" description="Ku" evidence="5">
    <location>
        <begin position="53"/>
        <end position="182"/>
    </location>
</feature>
<comment type="function">
    <text evidence="3">With LigD forms a non-homologous end joining (NHEJ) DNA repair enzyme, which repairs dsDNA breaks with reduced fidelity. Binds linear dsDNA with 5'- and 3'- overhangs but not closed circular dsDNA nor ssDNA. Recruits and stimulates the ligase activity of LigD.</text>
</comment>
<dbReference type="NCBIfam" id="TIGR02772">
    <property type="entry name" value="Ku_bact"/>
    <property type="match status" value="1"/>
</dbReference>
<dbReference type="GO" id="GO:0006310">
    <property type="term" value="P:DNA recombination"/>
    <property type="evidence" value="ECO:0007669"/>
    <property type="project" value="UniProtKB-KW"/>
</dbReference>
<dbReference type="GO" id="GO:0003690">
    <property type="term" value="F:double-stranded DNA binding"/>
    <property type="evidence" value="ECO:0007669"/>
    <property type="project" value="UniProtKB-UniRule"/>
</dbReference>
<keyword evidence="1 3" id="KW-0238">DNA-binding</keyword>
<organism evidence="6 7">
    <name type="scientific">Streptomyces arboris</name>
    <dbReference type="NCBI Taxonomy" id="2600619"/>
    <lineage>
        <taxon>Bacteria</taxon>
        <taxon>Bacillati</taxon>
        <taxon>Actinomycetota</taxon>
        <taxon>Actinomycetes</taxon>
        <taxon>Kitasatosporales</taxon>
        <taxon>Streptomycetaceae</taxon>
        <taxon>Streptomyces</taxon>
    </lineage>
</organism>
<keyword evidence="7" id="KW-1185">Reference proteome</keyword>
<evidence type="ECO:0000256" key="3">
    <source>
        <dbReference type="HAMAP-Rule" id="MF_01875"/>
    </source>
</evidence>
<keyword evidence="2 3" id="KW-0233">DNA recombination</keyword>
<dbReference type="InterPro" id="IPR006164">
    <property type="entry name" value="DNA_bd_Ku70/Ku80"/>
</dbReference>
<dbReference type="FunFam" id="2.40.290.10:FF:000004">
    <property type="entry name" value="Non-homologous end joining protein Ku"/>
    <property type="match status" value="1"/>
</dbReference>
<feature type="compositionally biased region" description="Low complexity" evidence="4">
    <location>
        <begin position="292"/>
        <end position="311"/>
    </location>
</feature>
<sequence>MPRPLWAGAISFGLVTIPVKIVSATEDHDVHFHRVHLTDMGRVRTRKVCELDGQVVSQDEIGKGYEVSKDQTVAVTDEELEQMPLPTAKAIEIVAFVDADTIDPVRISDSYYLTVDGQVAAKPYTLLRKALERSSKVAVAKFAWHGRERLGLLRIREGAIVLHSMKWPDEVRAPQELAPRAVEVGEEEIEQALQLADRMTIDDLSGFRDEYREALEDIIAAKADGKPLPSPDEGEEKKTGEVVDLMAALNASVKAAKESRGEDHDGQDATVHEMHPAKKTGRTAPAKKKAASSKTAAAKKTTARSTSAAKKSAGKKTAAKKRSAS</sequence>
<name>A0A5N5EB91_9ACTN</name>
<comment type="caution">
    <text evidence="6">The sequence shown here is derived from an EMBL/GenBank/DDBJ whole genome shotgun (WGS) entry which is preliminary data.</text>
</comment>
<dbReference type="RefSeq" id="WP_151514059.1">
    <property type="nucleotide sequence ID" value="NZ_JBMOST010000034.1"/>
</dbReference>
<feature type="compositionally biased region" description="Basic residues" evidence="4">
    <location>
        <begin position="312"/>
        <end position="325"/>
    </location>
</feature>
<dbReference type="EMBL" id="VYUA01000079">
    <property type="protein sequence ID" value="KAB2587676.1"/>
    <property type="molecule type" value="Genomic_DNA"/>
</dbReference>
<dbReference type="Gene3D" id="2.40.290.10">
    <property type="match status" value="1"/>
</dbReference>
<comment type="similarity">
    <text evidence="3">Belongs to the prokaryotic Ku family.</text>
</comment>
<feature type="compositionally biased region" description="Basic residues" evidence="4">
    <location>
        <begin position="277"/>
        <end position="291"/>
    </location>
</feature>
<dbReference type="AlphaFoldDB" id="A0A5N5EB91"/>
<evidence type="ECO:0000259" key="5">
    <source>
        <dbReference type="SMART" id="SM00559"/>
    </source>
</evidence>
<dbReference type="Pfam" id="PF02735">
    <property type="entry name" value="Ku"/>
    <property type="match status" value="1"/>
</dbReference>
<dbReference type="PANTHER" id="PTHR41251:SF1">
    <property type="entry name" value="NON-HOMOLOGOUS END JOINING PROTEIN KU"/>
    <property type="match status" value="1"/>
</dbReference>
<dbReference type="SMART" id="SM00559">
    <property type="entry name" value="Ku78"/>
    <property type="match status" value="1"/>
</dbReference>
<evidence type="ECO:0000256" key="4">
    <source>
        <dbReference type="SAM" id="MobiDB-lite"/>
    </source>
</evidence>
<dbReference type="GO" id="GO:0006303">
    <property type="term" value="P:double-strand break repair via nonhomologous end joining"/>
    <property type="evidence" value="ECO:0007669"/>
    <property type="project" value="UniProtKB-UniRule"/>
</dbReference>
<comment type="subunit">
    <text evidence="3">Homodimer. Interacts with LigD.</text>
</comment>
<protein>
    <recommendedName>
        <fullName evidence="3">Non-homologous end joining protein Ku</fullName>
    </recommendedName>
</protein>
<evidence type="ECO:0000313" key="7">
    <source>
        <dbReference type="Proteomes" id="UP000326907"/>
    </source>
</evidence>
<feature type="compositionally biased region" description="Basic and acidic residues" evidence="4">
    <location>
        <begin position="255"/>
        <end position="276"/>
    </location>
</feature>
<gene>
    <name evidence="3" type="primary">ku</name>
    <name evidence="6" type="ORF">F5983_36570</name>
</gene>
<evidence type="ECO:0000256" key="1">
    <source>
        <dbReference type="ARBA" id="ARBA00023125"/>
    </source>
</evidence>
<proteinExistence type="inferred from homology"/>
<dbReference type="SUPFAM" id="SSF100939">
    <property type="entry name" value="SPOC domain-like"/>
    <property type="match status" value="1"/>
</dbReference>
<dbReference type="Proteomes" id="UP000326907">
    <property type="component" value="Unassembled WGS sequence"/>
</dbReference>
<dbReference type="HAMAP" id="MF_01875">
    <property type="entry name" value="Prokaryotic_Ku"/>
    <property type="match status" value="1"/>
</dbReference>
<evidence type="ECO:0000313" key="6">
    <source>
        <dbReference type="EMBL" id="KAB2587676.1"/>
    </source>
</evidence>
<dbReference type="PANTHER" id="PTHR41251">
    <property type="entry name" value="NON-HOMOLOGOUS END JOINING PROTEIN KU"/>
    <property type="match status" value="1"/>
</dbReference>